<sequence length="242" mass="28351">MVIFFIARLTTFITNEVQKVFGIGFLAHLIDIYRELLPEIRADVKKHARVIMQDRSQYEGLDQEDIDDHQRGCTDAIFSCGRFNISSHFMGQKLQKNYQPPNEFLEVHARLSELKKSINYVSEVEVLKSYAKGLGQFECLEWMFEWVTAVYYHRKKDKLLAFKHYEKAFTLGKYVAGESQYLLVNQYIEACAKCNKWVAFKKGVAWADYLGIKIRWLRGADRSEEALKVAFTFFEYTDYAVL</sequence>
<name>A0ABT9ER05_9GAMM</name>
<accession>A0ABT9ER05</accession>
<dbReference type="Proteomes" id="UP001177341">
    <property type="component" value="Unassembled WGS sequence"/>
</dbReference>
<dbReference type="RefSeq" id="WP_305450088.1">
    <property type="nucleotide sequence ID" value="NZ_JAUYVO010000001.1"/>
</dbReference>
<dbReference type="EMBL" id="JAUYVO010000001">
    <property type="protein sequence ID" value="MDP2521399.1"/>
    <property type="molecule type" value="Genomic_DNA"/>
</dbReference>
<evidence type="ECO:0000313" key="1">
    <source>
        <dbReference type="EMBL" id="MDP2521399.1"/>
    </source>
</evidence>
<organism evidence="1 2">
    <name type="scientific">Neptunomonas phycophila</name>
    <dbReference type="NCBI Taxonomy" id="1572645"/>
    <lineage>
        <taxon>Bacteria</taxon>
        <taxon>Pseudomonadati</taxon>
        <taxon>Pseudomonadota</taxon>
        <taxon>Gammaproteobacteria</taxon>
        <taxon>Oceanospirillales</taxon>
        <taxon>Oceanospirillaceae</taxon>
        <taxon>Neptunomonas</taxon>
    </lineage>
</organism>
<proteinExistence type="predicted"/>
<evidence type="ECO:0000313" key="2">
    <source>
        <dbReference type="Proteomes" id="UP001177341"/>
    </source>
</evidence>
<reference evidence="1" key="1">
    <citation type="submission" date="2023-07" db="EMBL/GenBank/DDBJ databases">
        <title>Genome content predicts the carbon catabolic preferences of heterotrophic bacteria.</title>
        <authorList>
            <person name="Gralka M."/>
        </authorList>
    </citation>
    <scope>NUCLEOTIDE SEQUENCE</scope>
    <source>
        <strain evidence="1">5G01</strain>
    </source>
</reference>
<keyword evidence="2" id="KW-1185">Reference proteome</keyword>
<gene>
    <name evidence="1" type="ORF">Q8W30_02345</name>
</gene>
<comment type="caution">
    <text evidence="1">The sequence shown here is derived from an EMBL/GenBank/DDBJ whole genome shotgun (WGS) entry which is preliminary data.</text>
</comment>
<protein>
    <submittedName>
        <fullName evidence="1">Uncharacterized protein</fullName>
    </submittedName>
</protein>